<keyword evidence="1" id="KW-1133">Transmembrane helix</keyword>
<accession>A0A4U5VPJ2</accession>
<dbReference type="AlphaFoldDB" id="A0A4U5VPJ2"/>
<evidence type="ECO:0000313" key="3">
    <source>
        <dbReference type="Proteomes" id="UP000298787"/>
    </source>
</evidence>
<keyword evidence="1" id="KW-0472">Membrane</keyword>
<dbReference type="STRING" id="240159.A0A4U5VPJ2"/>
<proteinExistence type="predicted"/>
<evidence type="ECO:0000256" key="1">
    <source>
        <dbReference type="SAM" id="Phobius"/>
    </source>
</evidence>
<keyword evidence="3" id="KW-1185">Reference proteome</keyword>
<feature type="transmembrane region" description="Helical" evidence="1">
    <location>
        <begin position="28"/>
        <end position="53"/>
    </location>
</feature>
<evidence type="ECO:0000313" key="2">
    <source>
        <dbReference type="EMBL" id="TKS90463.1"/>
    </source>
</evidence>
<protein>
    <submittedName>
        <fullName evidence="2">Uncharacterized protein</fullName>
    </submittedName>
</protein>
<name>A0A4U5VPJ2_COLLU</name>
<reference evidence="2 3" key="1">
    <citation type="submission" date="2019-01" db="EMBL/GenBank/DDBJ databases">
        <title>Genome Assembly of Collichthys lucidus.</title>
        <authorList>
            <person name="Cai M."/>
            <person name="Xiao S."/>
        </authorList>
    </citation>
    <scope>NUCLEOTIDE SEQUENCE [LARGE SCALE GENOMIC DNA]</scope>
    <source>
        <strain evidence="2">JT15FE1705JMU</strain>
        <tissue evidence="2">Muscle</tissue>
    </source>
</reference>
<dbReference type="Proteomes" id="UP000298787">
    <property type="component" value="Chromosome 22"/>
</dbReference>
<organism evidence="2 3">
    <name type="scientific">Collichthys lucidus</name>
    <name type="common">Big head croaker</name>
    <name type="synonym">Sciaena lucida</name>
    <dbReference type="NCBI Taxonomy" id="240159"/>
    <lineage>
        <taxon>Eukaryota</taxon>
        <taxon>Metazoa</taxon>
        <taxon>Chordata</taxon>
        <taxon>Craniata</taxon>
        <taxon>Vertebrata</taxon>
        <taxon>Euteleostomi</taxon>
        <taxon>Actinopterygii</taxon>
        <taxon>Neopterygii</taxon>
        <taxon>Teleostei</taxon>
        <taxon>Neoteleostei</taxon>
        <taxon>Acanthomorphata</taxon>
        <taxon>Eupercaria</taxon>
        <taxon>Sciaenidae</taxon>
        <taxon>Collichthys</taxon>
    </lineage>
</organism>
<dbReference type="EMBL" id="CM014099">
    <property type="protein sequence ID" value="TKS90463.1"/>
    <property type="molecule type" value="Genomic_DNA"/>
</dbReference>
<gene>
    <name evidence="2" type="ORF">D9C73_024595</name>
</gene>
<keyword evidence="1" id="KW-0812">Transmembrane</keyword>
<sequence>MGSEESAGPYLFYIKPCSFILSDMFDEFTIIMGLSFGLAVTALISLLISLLMLHQVNRHDDAGASYNMKGY</sequence>